<protein>
    <submittedName>
        <fullName evidence="1">Uncharacterized protein</fullName>
    </submittedName>
</protein>
<keyword evidence="2" id="KW-1185">Reference proteome</keyword>
<organism evidence="1 2">
    <name type="scientific">Porites lobata</name>
    <dbReference type="NCBI Taxonomy" id="104759"/>
    <lineage>
        <taxon>Eukaryota</taxon>
        <taxon>Metazoa</taxon>
        <taxon>Cnidaria</taxon>
        <taxon>Anthozoa</taxon>
        <taxon>Hexacorallia</taxon>
        <taxon>Scleractinia</taxon>
        <taxon>Fungiina</taxon>
        <taxon>Poritidae</taxon>
        <taxon>Porites</taxon>
    </lineage>
</organism>
<evidence type="ECO:0000313" key="1">
    <source>
        <dbReference type="EMBL" id="CAH3178179.1"/>
    </source>
</evidence>
<name>A0ABN8RJK8_9CNID</name>
<comment type="caution">
    <text evidence="1">The sequence shown here is derived from an EMBL/GenBank/DDBJ whole genome shotgun (WGS) entry which is preliminary data.</text>
</comment>
<accession>A0ABN8RJK8</accession>
<dbReference type="Proteomes" id="UP001159405">
    <property type="component" value="Unassembled WGS sequence"/>
</dbReference>
<feature type="non-terminal residue" evidence="1">
    <location>
        <position position="1"/>
    </location>
</feature>
<gene>
    <name evidence="1" type="ORF">PLOB_00020204</name>
</gene>
<proteinExistence type="predicted"/>
<sequence>DFESSNKVILVANLCSARRASSLRQLAIQRAPLILAHPPLEKHTLKMRNLYHFINSTSYLFEPPFSRFPPKINTKSFTLNQQLKDNLTIAHEKMDIFRSPLYMALSYEENQGLLYNSLAQVLWDISTDINGTSEMLNRAMQKNTFPVPTTATGNFTAQMNHIIRVYHQTLVQGNLLVR</sequence>
<dbReference type="EMBL" id="CALNXK010000236">
    <property type="protein sequence ID" value="CAH3178179.1"/>
    <property type="molecule type" value="Genomic_DNA"/>
</dbReference>
<reference evidence="1 2" key="1">
    <citation type="submission" date="2022-05" db="EMBL/GenBank/DDBJ databases">
        <authorList>
            <consortium name="Genoscope - CEA"/>
            <person name="William W."/>
        </authorList>
    </citation>
    <scope>NUCLEOTIDE SEQUENCE [LARGE SCALE GENOMIC DNA]</scope>
</reference>
<evidence type="ECO:0000313" key="2">
    <source>
        <dbReference type="Proteomes" id="UP001159405"/>
    </source>
</evidence>